<reference evidence="1" key="1">
    <citation type="submission" date="2013-12" db="EMBL/GenBank/DDBJ databases">
        <title>A Varibaculum cambriense genome reconstructed from a premature infant gut community with otherwise low bacterial novelty that shifts toward anaerobic metabolism during the third week of life.</title>
        <authorList>
            <person name="Brown C.T."/>
            <person name="Sharon I."/>
            <person name="Thomas B.C."/>
            <person name="Castelle C.J."/>
            <person name="Morowitz M.J."/>
            <person name="Banfield J.F."/>
        </authorList>
    </citation>
    <scope>NUCLEOTIDE SEQUENCE</scope>
</reference>
<comment type="caution">
    <text evidence="1">The sequence shown here is derived from an EMBL/GenBank/DDBJ whole genome shotgun (WGS) entry which is preliminary data.</text>
</comment>
<sequence>MNLVLGHCQVDSLTGAVASQKVTEALKGSLSTVGNRTKSVKAKESLIARHTGRARTKVGLSDPVVPHGRAIAQRIKATLGITG</sequence>
<dbReference type="EMBL" id="AZMM01018489">
    <property type="protein sequence ID" value="ETJ19654.1"/>
    <property type="molecule type" value="Genomic_DNA"/>
</dbReference>
<accession>W1WT65</accession>
<organism evidence="1">
    <name type="scientific">human gut metagenome</name>
    <dbReference type="NCBI Taxonomy" id="408170"/>
    <lineage>
        <taxon>unclassified sequences</taxon>
        <taxon>metagenomes</taxon>
        <taxon>organismal metagenomes</taxon>
    </lineage>
</organism>
<dbReference type="AlphaFoldDB" id="W1WT65"/>
<protein>
    <submittedName>
        <fullName evidence="1">Uncharacterized protein</fullName>
    </submittedName>
</protein>
<proteinExistence type="predicted"/>
<evidence type="ECO:0000313" key="1">
    <source>
        <dbReference type="EMBL" id="ETJ19654.1"/>
    </source>
</evidence>
<name>W1WT65_9ZZZZ</name>
<gene>
    <name evidence="1" type="ORF">Q604_UNBC18489G0001</name>
</gene>
<dbReference type="AntiFam" id="ANF00275">
    <property type="entry name" value="Spurious translation from rRNA (DUF6467)"/>
</dbReference>